<proteinExistence type="inferred from homology"/>
<dbReference type="NCBIfam" id="NF001923">
    <property type="entry name" value="PRK00701.1"/>
    <property type="match status" value="1"/>
</dbReference>
<feature type="transmembrane region" description="Helical" evidence="6">
    <location>
        <begin position="370"/>
        <end position="390"/>
    </location>
</feature>
<evidence type="ECO:0000256" key="4">
    <source>
        <dbReference type="ARBA" id="ARBA00022989"/>
    </source>
</evidence>
<dbReference type="InterPro" id="IPR001046">
    <property type="entry name" value="NRAMP_fam"/>
</dbReference>
<feature type="transmembrane region" description="Helical" evidence="6">
    <location>
        <begin position="113"/>
        <end position="132"/>
    </location>
</feature>
<feature type="transmembrane region" description="Helical" evidence="6">
    <location>
        <begin position="35"/>
        <end position="51"/>
    </location>
</feature>
<dbReference type="NCBIfam" id="TIGR01197">
    <property type="entry name" value="nramp"/>
    <property type="match status" value="1"/>
</dbReference>
<keyword evidence="8" id="KW-1185">Reference proteome</keyword>
<dbReference type="GO" id="GO:0005886">
    <property type="term" value="C:plasma membrane"/>
    <property type="evidence" value="ECO:0007669"/>
    <property type="project" value="UniProtKB-SubCell"/>
</dbReference>
<evidence type="ECO:0000313" key="8">
    <source>
        <dbReference type="Proteomes" id="UP000306409"/>
    </source>
</evidence>
<evidence type="ECO:0000256" key="6">
    <source>
        <dbReference type="HAMAP-Rule" id="MF_00221"/>
    </source>
</evidence>
<evidence type="ECO:0000256" key="5">
    <source>
        <dbReference type="ARBA" id="ARBA00023136"/>
    </source>
</evidence>
<dbReference type="RefSeq" id="WP_137698001.1">
    <property type="nucleotide sequence ID" value="NZ_CP061336.1"/>
</dbReference>
<feature type="transmembrane region" description="Helical" evidence="6">
    <location>
        <begin position="410"/>
        <end position="430"/>
    </location>
</feature>
<feature type="transmembrane region" description="Helical" evidence="6">
    <location>
        <begin position="214"/>
        <end position="238"/>
    </location>
</feature>
<evidence type="ECO:0000256" key="1">
    <source>
        <dbReference type="ARBA" id="ARBA00004141"/>
    </source>
</evidence>
<comment type="similarity">
    <text evidence="6">Belongs to the NRAMP family.</text>
</comment>
<dbReference type="GO" id="GO:0034755">
    <property type="term" value="P:iron ion transmembrane transport"/>
    <property type="evidence" value="ECO:0007669"/>
    <property type="project" value="TreeGrafter"/>
</dbReference>
<dbReference type="KEGG" id="rher:EHE19_003995"/>
<dbReference type="OrthoDB" id="9787548at2"/>
<reference evidence="7 8" key="1">
    <citation type="submission" date="2020-09" db="EMBL/GenBank/DDBJ databases">
        <title>Characterization and genome sequencing of Ruminiclostridium sp. nov. MA18.</title>
        <authorList>
            <person name="Rettenmaier R."/>
            <person name="Kowollik M.-L."/>
            <person name="Liebl W."/>
            <person name="Zverlov V."/>
        </authorList>
    </citation>
    <scope>NUCLEOTIDE SEQUENCE [LARGE SCALE GENOMIC DNA]</scope>
    <source>
        <strain evidence="7 8">MA18</strain>
    </source>
</reference>
<name>A0A4U7JDG1_9FIRM</name>
<organism evidence="7 8">
    <name type="scientific">Ruminiclostridium herbifermentans</name>
    <dbReference type="NCBI Taxonomy" id="2488810"/>
    <lineage>
        <taxon>Bacteria</taxon>
        <taxon>Bacillati</taxon>
        <taxon>Bacillota</taxon>
        <taxon>Clostridia</taxon>
        <taxon>Eubacteriales</taxon>
        <taxon>Oscillospiraceae</taxon>
        <taxon>Ruminiclostridium</taxon>
    </lineage>
</organism>
<comment type="function">
    <text evidence="6">H(+)-stimulated, divalent metal cation uptake system.</text>
</comment>
<dbReference type="AlphaFoldDB" id="A0A4U7JDG1"/>
<feature type="transmembrane region" description="Helical" evidence="6">
    <location>
        <begin position="71"/>
        <end position="93"/>
    </location>
</feature>
<feature type="transmembrane region" description="Helical" evidence="6">
    <location>
        <begin position="170"/>
        <end position="194"/>
    </location>
</feature>
<accession>A0A4U7JDG1</accession>
<feature type="transmembrane region" description="Helical" evidence="6">
    <location>
        <begin position="304"/>
        <end position="326"/>
    </location>
</feature>
<keyword evidence="6" id="KW-0406">Ion transport</keyword>
<dbReference type="NCBIfam" id="NF037982">
    <property type="entry name" value="Nramp_1"/>
    <property type="match status" value="1"/>
</dbReference>
<dbReference type="GO" id="GO:0046872">
    <property type="term" value="F:metal ion binding"/>
    <property type="evidence" value="ECO:0007669"/>
    <property type="project" value="UniProtKB-UniRule"/>
</dbReference>
<feature type="transmembrane region" description="Helical" evidence="6">
    <location>
        <begin position="347"/>
        <end position="364"/>
    </location>
</feature>
<dbReference type="EMBL" id="CP061336">
    <property type="protein sequence ID" value="QNU67646.1"/>
    <property type="molecule type" value="Genomic_DNA"/>
</dbReference>
<keyword evidence="6" id="KW-1003">Cell membrane</keyword>
<keyword evidence="3 6" id="KW-0812">Transmembrane</keyword>
<dbReference type="Pfam" id="PF01566">
    <property type="entry name" value="Nramp"/>
    <property type="match status" value="1"/>
</dbReference>
<keyword evidence="2 6" id="KW-0813">Transport</keyword>
<evidence type="ECO:0000256" key="2">
    <source>
        <dbReference type="ARBA" id="ARBA00022448"/>
    </source>
</evidence>
<dbReference type="Proteomes" id="UP000306409">
    <property type="component" value="Chromosome"/>
</dbReference>
<keyword evidence="6" id="KW-0769">Symport</keyword>
<dbReference type="HAMAP" id="MF_00221">
    <property type="entry name" value="NRAMP"/>
    <property type="match status" value="1"/>
</dbReference>
<evidence type="ECO:0000256" key="3">
    <source>
        <dbReference type="ARBA" id="ARBA00022692"/>
    </source>
</evidence>
<feature type="transmembrane region" description="Helical" evidence="6">
    <location>
        <begin position="259"/>
        <end position="284"/>
    </location>
</feature>
<gene>
    <name evidence="6" type="primary">mntH</name>
    <name evidence="7" type="ORF">EHE19_003995</name>
</gene>
<dbReference type="GO" id="GO:0015293">
    <property type="term" value="F:symporter activity"/>
    <property type="evidence" value="ECO:0007669"/>
    <property type="project" value="UniProtKB-UniRule"/>
</dbReference>
<evidence type="ECO:0000313" key="7">
    <source>
        <dbReference type="EMBL" id="QNU67646.1"/>
    </source>
</evidence>
<keyword evidence="4 6" id="KW-1133">Transmembrane helix</keyword>
<dbReference type="PANTHER" id="PTHR11706">
    <property type="entry name" value="SOLUTE CARRIER PROTEIN FAMILY 11 MEMBER"/>
    <property type="match status" value="1"/>
</dbReference>
<comment type="subcellular location">
    <subcellularLocation>
        <location evidence="6">Cell membrane</location>
        <topology evidence="6">Multi-pass membrane protein</topology>
    </subcellularLocation>
    <subcellularLocation>
        <location evidence="1">Membrane</location>
        <topology evidence="1">Multi-pass membrane protein</topology>
    </subcellularLocation>
</comment>
<dbReference type="GO" id="GO:0015086">
    <property type="term" value="F:cadmium ion transmembrane transporter activity"/>
    <property type="evidence" value="ECO:0007669"/>
    <property type="project" value="TreeGrafter"/>
</dbReference>
<feature type="transmembrane region" description="Helical" evidence="6">
    <location>
        <begin position="138"/>
        <end position="163"/>
    </location>
</feature>
<protein>
    <recommendedName>
        <fullName evidence="6">Divalent metal cation transporter MntH</fullName>
    </recommendedName>
</protein>
<dbReference type="PANTHER" id="PTHR11706:SF33">
    <property type="entry name" value="NATURAL RESISTANCE-ASSOCIATED MACROPHAGE PROTEIN 2"/>
    <property type="match status" value="1"/>
</dbReference>
<dbReference type="GO" id="GO:0005384">
    <property type="term" value="F:manganese ion transmembrane transporter activity"/>
    <property type="evidence" value="ECO:0007669"/>
    <property type="project" value="TreeGrafter"/>
</dbReference>
<keyword evidence="5 6" id="KW-0472">Membrane</keyword>
<dbReference type="PRINTS" id="PR00447">
    <property type="entry name" value="NATRESASSCMP"/>
</dbReference>
<sequence length="434" mass="46696">MLEKNYITSADAQEPSLSAVKNINNPKVKFNKFRNALRFLGPAFIVSVAYIDPGNFATNISGGSKFNYNLIWVILWSNLMAIFLQFLSAKLGIATGYNLPQMCGKVFSRKTNWCFWIVAELAAMATNLAEFLGCTLGLYLLFHIPMPIAGIITASVTFLIIYLGKYGQRVLEALISLLVAVICIAYTLEVFLAKPDWASAGLHALIPSLPNGEAVMIAVGMLGATVMPHVIFLHSQLVQERNTHTSDVAKKQHLKMERLDITIAMNIAFIINASMVIVSAAVFYRNGLVVETIEQAHQSLSPLLGAASSGAFGLALIASGLSSSIVGTMAGTTIMQGFVGLKVSDNVTRIVTMLPAMIIILIGINPMQALIISQVILSFILPVAIIPMLIITKRKDLMGALVNKPLTNVVGAIITSIIIAANAILLFLTFTGGV</sequence>